<proteinExistence type="predicted"/>
<reference evidence="1 2" key="1">
    <citation type="submission" date="2023-01" db="EMBL/GenBank/DDBJ databases">
        <authorList>
            <person name="Dale J."/>
        </authorList>
    </citation>
    <scope>NUCLEOTIDE SEQUENCE [LARGE SCALE GENOMIC DNA]</scope>
    <source>
        <strain evidence="1 2">2022EL-01098</strain>
    </source>
</reference>
<keyword evidence="2" id="KW-1185">Reference proteome</keyword>
<dbReference type="EMBL" id="JAQNDI010000003">
    <property type="protein sequence ID" value="MDC0692466.1"/>
    <property type="molecule type" value="Genomic_DNA"/>
</dbReference>
<dbReference type="Proteomes" id="UP001221816">
    <property type="component" value="Unassembled WGS sequence"/>
</dbReference>
<dbReference type="RefSeq" id="WP_053060062.1">
    <property type="nucleotide sequence ID" value="NZ_JAQNDH010000006.1"/>
</dbReference>
<sequence>MTNNREPDYIRYDCGCCGFETITDWRDNDVCPKCNHKPLNKTELFSDPQSAPVLSLTDEQIDAVLDSRGNIEYVIADKRERLRMFAREILRAASPLSADLQTRALVMWIKRLSLALRSASPDNKLPRAVMDYLRDNGLIRITDCLRGNNEEPPA</sequence>
<evidence type="ECO:0000313" key="1">
    <source>
        <dbReference type="EMBL" id="MDC0692466.1"/>
    </source>
</evidence>
<protein>
    <submittedName>
        <fullName evidence="1">Uncharacterized protein</fullName>
    </submittedName>
</protein>
<accession>A0ABT5CLP7</accession>
<gene>
    <name evidence="1" type="ORF">PIK62_07370</name>
</gene>
<comment type="caution">
    <text evidence="1">The sequence shown here is derived from an EMBL/GenBank/DDBJ whole genome shotgun (WGS) entry which is preliminary data.</text>
</comment>
<organism evidence="1 2">
    <name type="scientific">Klebsiella pasteurii</name>
    <dbReference type="NCBI Taxonomy" id="2587529"/>
    <lineage>
        <taxon>Bacteria</taxon>
        <taxon>Pseudomonadati</taxon>
        <taxon>Pseudomonadota</taxon>
        <taxon>Gammaproteobacteria</taxon>
        <taxon>Enterobacterales</taxon>
        <taxon>Enterobacteriaceae</taxon>
        <taxon>Klebsiella/Raoultella group</taxon>
        <taxon>Klebsiella</taxon>
    </lineage>
</organism>
<evidence type="ECO:0000313" key="2">
    <source>
        <dbReference type="Proteomes" id="UP001221816"/>
    </source>
</evidence>
<name>A0ABT5CLP7_9ENTR</name>